<evidence type="ECO:0000313" key="2">
    <source>
        <dbReference type="EMBL" id="MDJ1180820.1"/>
    </source>
</evidence>
<evidence type="ECO:0000259" key="1">
    <source>
        <dbReference type="Pfam" id="PF07110"/>
    </source>
</evidence>
<dbReference type="InterPro" id="IPR009799">
    <property type="entry name" value="EthD_dom"/>
</dbReference>
<dbReference type="Gene3D" id="3.30.70.100">
    <property type="match status" value="2"/>
</dbReference>
<evidence type="ECO:0000313" key="3">
    <source>
        <dbReference type="Proteomes" id="UP001231370"/>
    </source>
</evidence>
<protein>
    <submittedName>
        <fullName evidence="2">EthD domain-containing protein</fullName>
    </submittedName>
</protein>
<feature type="domain" description="EthD" evidence="1">
    <location>
        <begin position="23"/>
        <end position="112"/>
    </location>
</feature>
<comment type="caution">
    <text evidence="2">The sequence shown here is derived from an EMBL/GenBank/DDBJ whole genome shotgun (WGS) entry which is preliminary data.</text>
</comment>
<name>A0ABT7BNR5_9CYAN</name>
<dbReference type="SUPFAM" id="SSF54909">
    <property type="entry name" value="Dimeric alpha+beta barrel"/>
    <property type="match status" value="1"/>
</dbReference>
<organism evidence="2 3">
    <name type="scientific">Roseofilum halophilum BLCC-M91</name>
    <dbReference type="NCBI Taxonomy" id="3022259"/>
    <lineage>
        <taxon>Bacteria</taxon>
        <taxon>Bacillati</taxon>
        <taxon>Cyanobacteriota</taxon>
        <taxon>Cyanophyceae</taxon>
        <taxon>Desertifilales</taxon>
        <taxon>Desertifilaceae</taxon>
        <taxon>Roseofilum</taxon>
        <taxon>Roseofilum halophilum</taxon>
    </lineage>
</organism>
<keyword evidence="3" id="KW-1185">Reference proteome</keyword>
<dbReference type="RefSeq" id="WP_283764120.1">
    <property type="nucleotide sequence ID" value="NZ_JAQPOK010000141.1"/>
</dbReference>
<proteinExistence type="predicted"/>
<accession>A0ABT7BNR5</accession>
<reference evidence="2 3" key="1">
    <citation type="submission" date="2023-01" db="EMBL/GenBank/DDBJ databases">
        <title>Novel diversity within Roseofilum (Cyanobacteria; Desertifilaceae) from marine benthic mats with descriptions of four novel species.</title>
        <authorList>
            <person name="Wang Y."/>
            <person name="Berthold D.E."/>
            <person name="Hu J."/>
            <person name="Lefler F.W."/>
            <person name="Laughinghouse H.D. IV."/>
        </authorList>
    </citation>
    <scope>NUCLEOTIDE SEQUENCE [LARGE SCALE GENOMIC DNA]</scope>
    <source>
        <strain evidence="2 3">BLCC-M91</strain>
    </source>
</reference>
<dbReference type="Proteomes" id="UP001231370">
    <property type="component" value="Unassembled WGS sequence"/>
</dbReference>
<dbReference type="Pfam" id="PF07110">
    <property type="entry name" value="EthD"/>
    <property type="match status" value="1"/>
</dbReference>
<gene>
    <name evidence="2" type="ORF">PJF56_18325</name>
</gene>
<dbReference type="InterPro" id="IPR011008">
    <property type="entry name" value="Dimeric_a/b-barrel"/>
</dbReference>
<dbReference type="EMBL" id="JAQPOK010000141">
    <property type="protein sequence ID" value="MDJ1180820.1"/>
    <property type="molecule type" value="Genomic_DNA"/>
</dbReference>
<sequence>MPNYADRDQEATISLYFMTWKRHHVDLETFDSYWGNVHGPVGARLSALYQYWQIRTCKNYGDIWNPIEGVTTTSMPEENFDAIGELTFKSKEEIPTYIKLGMEYLGDDDPNFLRRNIAYVTTPITYYDEIENPAPTWEAEYDTFHIMIRKNDGVSLQDFHEWMQGTFAPQLAKSAPVIKLRLNLMLEADKTRTDGDGVSYSQDPAMDVQAAMEIGFRNRLALRTYLASDEYKSLTTGMKKYVKSFQPYPERSKATFVYSGTATLAGQRGLSGALVIEKLGAMNQLRENITQLMLGKG</sequence>